<dbReference type="GO" id="GO:0015074">
    <property type="term" value="P:DNA integration"/>
    <property type="evidence" value="ECO:0007669"/>
    <property type="project" value="InterPro"/>
</dbReference>
<dbReference type="GO" id="GO:0003677">
    <property type="term" value="F:DNA binding"/>
    <property type="evidence" value="ECO:0007669"/>
    <property type="project" value="InterPro"/>
</dbReference>
<dbReference type="EMBL" id="VOPW01000001">
    <property type="protein sequence ID" value="TXC66042.1"/>
    <property type="molecule type" value="Genomic_DNA"/>
</dbReference>
<keyword evidence="3" id="KW-1185">Reference proteome</keyword>
<dbReference type="SUPFAM" id="SSF56349">
    <property type="entry name" value="DNA breaking-rejoining enzymes"/>
    <property type="match status" value="1"/>
</dbReference>
<accession>A0A5C6TZ73</accession>
<reference evidence="2 3" key="1">
    <citation type="submission" date="2019-08" db="EMBL/GenBank/DDBJ databases">
        <authorList>
            <person name="Khan S.A."/>
            <person name="Jeon C.O."/>
            <person name="Jeong S.E."/>
        </authorList>
    </citation>
    <scope>NUCLEOTIDE SEQUENCE [LARGE SCALE GENOMIC DNA]</scope>
    <source>
        <strain evidence="3">IMCC1728</strain>
    </source>
</reference>
<evidence type="ECO:0000313" key="3">
    <source>
        <dbReference type="Proteomes" id="UP000321832"/>
    </source>
</evidence>
<dbReference type="InterPro" id="IPR013762">
    <property type="entry name" value="Integrase-like_cat_sf"/>
</dbReference>
<dbReference type="Proteomes" id="UP000321832">
    <property type="component" value="Unassembled WGS sequence"/>
</dbReference>
<dbReference type="InterPro" id="IPR011010">
    <property type="entry name" value="DNA_brk_join_enz"/>
</dbReference>
<comment type="caution">
    <text evidence="2">The sequence shown here is derived from an EMBL/GenBank/DDBJ whole genome shotgun (WGS) entry which is preliminary data.</text>
</comment>
<dbReference type="GO" id="GO:0006310">
    <property type="term" value="P:DNA recombination"/>
    <property type="evidence" value="ECO:0007669"/>
    <property type="project" value="UniProtKB-KW"/>
</dbReference>
<dbReference type="Gene3D" id="1.10.443.10">
    <property type="entry name" value="Intergrase catalytic core"/>
    <property type="match status" value="1"/>
</dbReference>
<dbReference type="AlphaFoldDB" id="A0A5C6TZ73"/>
<name>A0A5C6TZ73_9BURK</name>
<gene>
    <name evidence="2" type="ORF">FSC37_09295</name>
</gene>
<proteinExistence type="predicted"/>
<evidence type="ECO:0000313" key="2">
    <source>
        <dbReference type="EMBL" id="TXC66042.1"/>
    </source>
</evidence>
<sequence length="103" mass="11600">MRAEELSGSTVLKEMALLKAAFNVAIREWGWSGFVNPVIGITLGRSRRRFVRLTDDEANRLVRALAECDNPQFWPMVELALTSTIRRGSLLKLAWSNVDLEAP</sequence>
<keyword evidence="1" id="KW-0233">DNA recombination</keyword>
<evidence type="ECO:0000256" key="1">
    <source>
        <dbReference type="ARBA" id="ARBA00023172"/>
    </source>
</evidence>
<protein>
    <submittedName>
        <fullName evidence="2">Uncharacterized protein</fullName>
    </submittedName>
</protein>
<organism evidence="2 3">
    <name type="scientific">Piscinibacter aquaticus</name>
    <dbReference type="NCBI Taxonomy" id="392597"/>
    <lineage>
        <taxon>Bacteria</taxon>
        <taxon>Pseudomonadati</taxon>
        <taxon>Pseudomonadota</taxon>
        <taxon>Betaproteobacteria</taxon>
        <taxon>Burkholderiales</taxon>
        <taxon>Sphaerotilaceae</taxon>
        <taxon>Piscinibacter</taxon>
    </lineage>
</organism>